<dbReference type="GO" id="GO:0009507">
    <property type="term" value="C:chloroplast"/>
    <property type="evidence" value="ECO:0007669"/>
    <property type="project" value="TreeGrafter"/>
</dbReference>
<comment type="caution">
    <text evidence="1">The sequence shown here is derived from an EMBL/GenBank/DDBJ whole genome shotgun (WGS) entry which is preliminary data.</text>
</comment>
<evidence type="ECO:0000313" key="2">
    <source>
        <dbReference type="Proteomes" id="UP001415857"/>
    </source>
</evidence>
<reference evidence="1 2" key="1">
    <citation type="journal article" date="2024" name="Plant J.">
        <title>Genome sequences and population genomics reveal climatic adaptation and genomic divergence between two closely related sweetgum species.</title>
        <authorList>
            <person name="Xu W.Q."/>
            <person name="Ren C.Q."/>
            <person name="Zhang X.Y."/>
            <person name="Comes H.P."/>
            <person name="Liu X.H."/>
            <person name="Li Y.G."/>
            <person name="Kettle C.J."/>
            <person name="Jalonen R."/>
            <person name="Gaisberger H."/>
            <person name="Ma Y.Z."/>
            <person name="Qiu Y.X."/>
        </authorList>
    </citation>
    <scope>NUCLEOTIDE SEQUENCE [LARGE SCALE GENOMIC DNA]</scope>
    <source>
        <strain evidence="1">Hangzhou</strain>
    </source>
</reference>
<dbReference type="InterPro" id="IPR029063">
    <property type="entry name" value="SAM-dependent_MTases_sf"/>
</dbReference>
<dbReference type="EMBL" id="JBBPBK010000002">
    <property type="protein sequence ID" value="KAK9290520.1"/>
    <property type="molecule type" value="Genomic_DNA"/>
</dbReference>
<dbReference type="PANTHER" id="PTHR37217">
    <property type="entry name" value="EXPRESSED PROTEIN"/>
    <property type="match status" value="1"/>
</dbReference>
<keyword evidence="2" id="KW-1185">Reference proteome</keyword>
<name>A0AAP0S3Z9_LIQFO</name>
<dbReference type="Proteomes" id="UP001415857">
    <property type="component" value="Unassembled WGS sequence"/>
</dbReference>
<organism evidence="1 2">
    <name type="scientific">Liquidambar formosana</name>
    <name type="common">Formosan gum</name>
    <dbReference type="NCBI Taxonomy" id="63359"/>
    <lineage>
        <taxon>Eukaryota</taxon>
        <taxon>Viridiplantae</taxon>
        <taxon>Streptophyta</taxon>
        <taxon>Embryophyta</taxon>
        <taxon>Tracheophyta</taxon>
        <taxon>Spermatophyta</taxon>
        <taxon>Magnoliopsida</taxon>
        <taxon>eudicotyledons</taxon>
        <taxon>Gunneridae</taxon>
        <taxon>Pentapetalae</taxon>
        <taxon>Saxifragales</taxon>
        <taxon>Altingiaceae</taxon>
        <taxon>Liquidambar</taxon>
    </lineage>
</organism>
<proteinExistence type="predicted"/>
<dbReference type="PANTHER" id="PTHR37217:SF1">
    <property type="entry name" value="EXPRESSED PROTEIN"/>
    <property type="match status" value="1"/>
</dbReference>
<evidence type="ECO:0000313" key="1">
    <source>
        <dbReference type="EMBL" id="KAK9290520.1"/>
    </source>
</evidence>
<accession>A0AAP0S3Z9</accession>
<sequence>MSSLFLHSPLLLSSRFSKYPPRHQLQPHYFCSYHHCHHGHCHSSLSVSCSFISHHLLCSRRSFIGATTPSNEGAVSVINFEDFMEKDWSFLEFEGTNSEEERNRKTNRIVSAGEIGETSRVLVSIGSEYFVDRLVDTSPCHLLLVVHDSLFLLAGIKEKYDKVKCWQGELIHVPEKWAPFDVAFLYFLPALPFKLDQVLEALAKHCLPGARLVISHPQGREVIEQQRQQYPDVVVSDLPDKLTLQKVAADHSFKMAEFVDEPGFYLAVLKFCEARNSGE</sequence>
<protein>
    <submittedName>
        <fullName evidence="1">Uncharacterized protein</fullName>
    </submittedName>
</protein>
<dbReference type="AlphaFoldDB" id="A0AAP0S3Z9"/>
<gene>
    <name evidence="1" type="ORF">L1049_008690</name>
</gene>
<dbReference type="SUPFAM" id="SSF53335">
    <property type="entry name" value="S-adenosyl-L-methionine-dependent methyltransferases"/>
    <property type="match status" value="1"/>
</dbReference>